<organism evidence="5 6">
    <name type="scientific">Anser brachyrhynchus</name>
    <name type="common">Pink-footed goose</name>
    <dbReference type="NCBI Taxonomy" id="132585"/>
    <lineage>
        <taxon>Eukaryota</taxon>
        <taxon>Metazoa</taxon>
        <taxon>Chordata</taxon>
        <taxon>Craniata</taxon>
        <taxon>Vertebrata</taxon>
        <taxon>Euteleostomi</taxon>
        <taxon>Archelosauria</taxon>
        <taxon>Archosauria</taxon>
        <taxon>Dinosauria</taxon>
        <taxon>Saurischia</taxon>
        <taxon>Theropoda</taxon>
        <taxon>Coelurosauria</taxon>
        <taxon>Aves</taxon>
        <taxon>Neognathae</taxon>
        <taxon>Galloanserae</taxon>
        <taxon>Anseriformes</taxon>
        <taxon>Anatidae</taxon>
        <taxon>Anserinae</taxon>
        <taxon>Anser</taxon>
    </lineage>
</organism>
<dbReference type="PANTHER" id="PTHR12446:SF22">
    <property type="entry name" value="TESMIN"/>
    <property type="match status" value="1"/>
</dbReference>
<evidence type="ECO:0000256" key="3">
    <source>
        <dbReference type="ARBA" id="ARBA00023242"/>
    </source>
</evidence>
<proteinExistence type="inferred from homology"/>
<feature type="domain" description="CRC" evidence="4">
    <location>
        <begin position="228"/>
        <end position="336"/>
    </location>
</feature>
<keyword evidence="3" id="KW-0539">Nucleus</keyword>
<dbReference type="InterPro" id="IPR033467">
    <property type="entry name" value="Tesmin/TSO1-like_CXC"/>
</dbReference>
<evidence type="ECO:0000313" key="6">
    <source>
        <dbReference type="Proteomes" id="UP000694426"/>
    </source>
</evidence>
<keyword evidence="6" id="KW-1185">Reference proteome</keyword>
<evidence type="ECO:0000313" key="5">
    <source>
        <dbReference type="Ensembl" id="ENSABRP00000023693.1"/>
    </source>
</evidence>
<reference evidence="5" key="2">
    <citation type="submission" date="2025-09" db="UniProtKB">
        <authorList>
            <consortium name="Ensembl"/>
        </authorList>
    </citation>
    <scope>IDENTIFICATION</scope>
</reference>
<reference evidence="5" key="1">
    <citation type="submission" date="2025-08" db="UniProtKB">
        <authorList>
            <consortium name="Ensembl"/>
        </authorList>
    </citation>
    <scope>IDENTIFICATION</scope>
</reference>
<comment type="subcellular location">
    <subcellularLocation>
        <location evidence="1">Nucleus</location>
    </subcellularLocation>
</comment>
<dbReference type="PROSITE" id="PS51634">
    <property type="entry name" value="CRC"/>
    <property type="match status" value="1"/>
</dbReference>
<dbReference type="Pfam" id="PF03638">
    <property type="entry name" value="TCR"/>
    <property type="match status" value="1"/>
</dbReference>
<comment type="similarity">
    <text evidence="2">Belongs to the lin-54 family.</text>
</comment>
<dbReference type="Ensembl" id="ENSABRT00000033239.1">
    <property type="protein sequence ID" value="ENSABRP00000023693.1"/>
    <property type="gene ID" value="ENSABRG00000019921.1"/>
</dbReference>
<accession>A0A8B9CT83</accession>
<protein>
    <submittedName>
        <fullName evidence="5">Testis expressed metallothionein like protein</fullName>
    </submittedName>
</protein>
<dbReference type="SMART" id="SM01114">
    <property type="entry name" value="CXC"/>
    <property type="match status" value="2"/>
</dbReference>
<dbReference type="GO" id="GO:0001673">
    <property type="term" value="C:male germ cell nucleus"/>
    <property type="evidence" value="ECO:0007669"/>
    <property type="project" value="Ensembl"/>
</dbReference>
<evidence type="ECO:0000259" key="4">
    <source>
        <dbReference type="PROSITE" id="PS51634"/>
    </source>
</evidence>
<dbReference type="GO" id="GO:0007140">
    <property type="term" value="P:male meiotic nuclear division"/>
    <property type="evidence" value="ECO:0007669"/>
    <property type="project" value="Ensembl"/>
</dbReference>
<sequence>MENQILLDIRSVIDGGLVTEIFSQNNPFISENFNLETAVINNQFEDGLSSSQGNHLCTVNVGETLLDHFKYPPTIENQNAIAKAEIYPDGNNSCGNEDLGNYKDLNLPEEDEHTCSPYLPSDGVHFLSSAMTQHKNCSVPNSSVLSSEGAVDQNVRTIPVRLSEIGILYVLIRLIISYLFQVICQLEGGTQILCIKNCATQELKPVYLLPQYQDQHNYLQSAVNLFISYFVLHVNHRYCDCFANGDFCCNCNCNNCYNNPLHETERFKAIKVCLDRNPEAFLPKIGQTKLGEVKPHHNKGCNCRRSGCLKNYCECFEAKIMCSSICKCIGCKNYEESPDKKTQLTALNYMDIGSNEGNNPVLTSALEILPKLEKDRCLSWEEVKATCTCLLVQAEEAEKRGYSDYLGERMIMEEFGRCLSQILHA</sequence>
<dbReference type="AlphaFoldDB" id="A0A8B9CT83"/>
<name>A0A8B9CT83_9AVES</name>
<dbReference type="PANTHER" id="PTHR12446">
    <property type="entry name" value="TESMIN/TSO1-RELATED"/>
    <property type="match status" value="1"/>
</dbReference>
<dbReference type="GO" id="GO:0007283">
    <property type="term" value="P:spermatogenesis"/>
    <property type="evidence" value="ECO:0007669"/>
    <property type="project" value="Ensembl"/>
</dbReference>
<dbReference type="Proteomes" id="UP000694426">
    <property type="component" value="Unplaced"/>
</dbReference>
<dbReference type="GeneTree" id="ENSGT00940000161379"/>
<dbReference type="InterPro" id="IPR028307">
    <property type="entry name" value="Lin-54_fam"/>
</dbReference>
<evidence type="ECO:0000256" key="1">
    <source>
        <dbReference type="ARBA" id="ARBA00004123"/>
    </source>
</evidence>
<dbReference type="InterPro" id="IPR005172">
    <property type="entry name" value="CRC"/>
</dbReference>
<gene>
    <name evidence="5" type="primary">TESMIN</name>
</gene>
<evidence type="ECO:0000256" key="2">
    <source>
        <dbReference type="ARBA" id="ARBA00007267"/>
    </source>
</evidence>
<dbReference type="GO" id="GO:0005737">
    <property type="term" value="C:cytoplasm"/>
    <property type="evidence" value="ECO:0007669"/>
    <property type="project" value="Ensembl"/>
</dbReference>
<dbReference type="GO" id="GO:0006355">
    <property type="term" value="P:regulation of DNA-templated transcription"/>
    <property type="evidence" value="ECO:0007669"/>
    <property type="project" value="TreeGrafter"/>
</dbReference>